<keyword evidence="3" id="KW-1003">Cell membrane</keyword>
<dbReference type="EMBL" id="JBJIAB010000016">
    <property type="protein sequence ID" value="MFL0166128.1"/>
    <property type="molecule type" value="Genomic_DNA"/>
</dbReference>
<evidence type="ECO:0000256" key="5">
    <source>
        <dbReference type="ARBA" id="ARBA00022989"/>
    </source>
</evidence>
<feature type="transmembrane region" description="Helical" evidence="7">
    <location>
        <begin position="102"/>
        <end position="122"/>
    </location>
</feature>
<protein>
    <submittedName>
        <fullName evidence="9">DMT family transporter</fullName>
    </submittedName>
</protein>
<dbReference type="InterPro" id="IPR050638">
    <property type="entry name" value="AA-Vitamin_Transporters"/>
</dbReference>
<evidence type="ECO:0000256" key="4">
    <source>
        <dbReference type="ARBA" id="ARBA00022692"/>
    </source>
</evidence>
<dbReference type="PANTHER" id="PTHR32322">
    <property type="entry name" value="INNER MEMBRANE TRANSPORTER"/>
    <property type="match status" value="1"/>
</dbReference>
<feature type="domain" description="EamA" evidence="8">
    <location>
        <begin position="160"/>
        <end position="293"/>
    </location>
</feature>
<feature type="transmembrane region" description="Helical" evidence="7">
    <location>
        <begin position="9"/>
        <end position="31"/>
    </location>
</feature>
<dbReference type="InterPro" id="IPR037185">
    <property type="entry name" value="EmrE-like"/>
</dbReference>
<evidence type="ECO:0000259" key="8">
    <source>
        <dbReference type="Pfam" id="PF00892"/>
    </source>
</evidence>
<dbReference type="Pfam" id="PF00892">
    <property type="entry name" value="EamA"/>
    <property type="match status" value="2"/>
</dbReference>
<organism evidence="9 10">
    <name type="scientific">Candidatus Clostridium helianthi</name>
    <dbReference type="NCBI Taxonomy" id="3381660"/>
    <lineage>
        <taxon>Bacteria</taxon>
        <taxon>Bacillati</taxon>
        <taxon>Bacillota</taxon>
        <taxon>Clostridia</taxon>
        <taxon>Eubacteriales</taxon>
        <taxon>Clostridiaceae</taxon>
        <taxon>Clostridium</taxon>
    </lineage>
</organism>
<feature type="transmembrane region" description="Helical" evidence="7">
    <location>
        <begin position="134"/>
        <end position="152"/>
    </location>
</feature>
<dbReference type="Proteomes" id="UP001623600">
    <property type="component" value="Unassembled WGS sequence"/>
</dbReference>
<dbReference type="InterPro" id="IPR000620">
    <property type="entry name" value="EamA_dom"/>
</dbReference>
<accession>A0ABW8S7S5</accession>
<evidence type="ECO:0000313" key="10">
    <source>
        <dbReference type="Proteomes" id="UP001623600"/>
    </source>
</evidence>
<feature type="transmembrane region" description="Helical" evidence="7">
    <location>
        <begin position="37"/>
        <end position="56"/>
    </location>
</feature>
<keyword evidence="10" id="KW-1185">Reference proteome</keyword>
<evidence type="ECO:0000256" key="1">
    <source>
        <dbReference type="ARBA" id="ARBA00004651"/>
    </source>
</evidence>
<keyword evidence="4 7" id="KW-0812">Transmembrane</keyword>
<feature type="domain" description="EamA" evidence="8">
    <location>
        <begin position="8"/>
        <end position="147"/>
    </location>
</feature>
<evidence type="ECO:0000256" key="7">
    <source>
        <dbReference type="SAM" id="Phobius"/>
    </source>
</evidence>
<dbReference type="PANTHER" id="PTHR32322:SF18">
    <property type="entry name" value="S-ADENOSYLMETHIONINE_S-ADENOSYLHOMOCYSTEINE TRANSPORTER"/>
    <property type="match status" value="1"/>
</dbReference>
<dbReference type="SUPFAM" id="SSF103481">
    <property type="entry name" value="Multidrug resistance efflux transporter EmrE"/>
    <property type="match status" value="2"/>
</dbReference>
<proteinExistence type="inferred from homology"/>
<evidence type="ECO:0000313" key="9">
    <source>
        <dbReference type="EMBL" id="MFL0166128.1"/>
    </source>
</evidence>
<sequence>MNFQPRIKGIILVIIGAMLWGISGTAAQYLFQKKGFSPEWLVVIRLLSSGIILLLYTFMKGEQNIWEVWKSKNDALSLIFFSVLGMLGVQYTYFAAIKYGNAATATILQYSSPVIITCYLAIRNKKIPKLKEIIAIGLAMLGTFFIITKGNIHSISISRLALFWGIASAFAAAFYTLQPRLLLRKWGSILVVGWGMLTGGIAFSFIEQPWNCTGIWSTNSILAIIFVVLFGTLIAFTCFLESLNYIKPTESSILSSAEPLSAAILSVLWLHEELGISQWIGTACIITTIIILSRIKQ</sequence>
<feature type="transmembrane region" description="Helical" evidence="7">
    <location>
        <begin position="158"/>
        <end position="177"/>
    </location>
</feature>
<evidence type="ECO:0000256" key="6">
    <source>
        <dbReference type="ARBA" id="ARBA00023136"/>
    </source>
</evidence>
<keyword evidence="6 7" id="KW-0472">Membrane</keyword>
<reference evidence="9 10" key="1">
    <citation type="submission" date="2024-11" db="EMBL/GenBank/DDBJ databases">
        <authorList>
            <person name="Heng Y.C."/>
            <person name="Lim A.C.H."/>
            <person name="Lee J.K.Y."/>
            <person name="Kittelmann S."/>
        </authorList>
    </citation>
    <scope>NUCLEOTIDE SEQUENCE [LARGE SCALE GENOMIC DNA]</scope>
    <source>
        <strain evidence="9 10">WILCCON 0112</strain>
    </source>
</reference>
<dbReference type="Gene3D" id="1.10.3730.20">
    <property type="match status" value="1"/>
</dbReference>
<feature type="transmembrane region" description="Helical" evidence="7">
    <location>
        <begin position="76"/>
        <end position="96"/>
    </location>
</feature>
<feature type="transmembrane region" description="Helical" evidence="7">
    <location>
        <begin position="189"/>
        <end position="206"/>
    </location>
</feature>
<feature type="transmembrane region" description="Helical" evidence="7">
    <location>
        <begin position="221"/>
        <end position="240"/>
    </location>
</feature>
<keyword evidence="5 7" id="KW-1133">Transmembrane helix</keyword>
<comment type="similarity">
    <text evidence="2">Belongs to the EamA transporter family.</text>
</comment>
<evidence type="ECO:0000256" key="2">
    <source>
        <dbReference type="ARBA" id="ARBA00007362"/>
    </source>
</evidence>
<evidence type="ECO:0000256" key="3">
    <source>
        <dbReference type="ARBA" id="ARBA00022475"/>
    </source>
</evidence>
<comment type="caution">
    <text evidence="9">The sequence shown here is derived from an EMBL/GenBank/DDBJ whole genome shotgun (WGS) entry which is preliminary data.</text>
</comment>
<gene>
    <name evidence="9" type="ORF">ACJDTP_13725</name>
</gene>
<comment type="subcellular location">
    <subcellularLocation>
        <location evidence="1">Cell membrane</location>
        <topology evidence="1">Multi-pass membrane protein</topology>
    </subcellularLocation>
</comment>
<name>A0ABW8S7S5_9CLOT</name>
<dbReference type="RefSeq" id="WP_406761511.1">
    <property type="nucleotide sequence ID" value="NZ_JBJIAB010000016.1"/>
</dbReference>